<evidence type="ECO:0000313" key="3">
    <source>
        <dbReference type="EMBL" id="AHG90598.1"/>
    </source>
</evidence>
<dbReference type="InterPro" id="IPR025497">
    <property type="entry name" value="PatA-like_N"/>
</dbReference>
<reference evidence="3 4" key="1">
    <citation type="journal article" date="2014" name="Genome Announc.">
        <title>Genome Sequence and Methylome of Soil Bacterium Gemmatirosa kalamazoonensis KBS708T, a Member of the Rarely Cultivated Gemmatimonadetes Phylum.</title>
        <authorList>
            <person name="Debruyn J.M."/>
            <person name="Radosevich M."/>
            <person name="Wommack K.E."/>
            <person name="Polson S.W."/>
            <person name="Hauser L.J."/>
            <person name="Fawaz M.N."/>
            <person name="Korlach J."/>
            <person name="Tsai Y.C."/>
        </authorList>
    </citation>
    <scope>NUCLEOTIDE SEQUENCE [LARGE SCALE GENOMIC DNA]</scope>
    <source>
        <strain evidence="3 4">KBS708</strain>
    </source>
</reference>
<evidence type="ECO:0000259" key="2">
    <source>
        <dbReference type="Pfam" id="PF14332"/>
    </source>
</evidence>
<keyword evidence="1" id="KW-0802">TPR repeat</keyword>
<dbReference type="InParanoid" id="W0RMC8"/>
<dbReference type="KEGG" id="gba:J421_3061"/>
<sequence length="557" mass="58660">MAIRGSLAEAGLPDVLQLLALGQKTGCLSVARAGDFGSIYFVNGRVAHASLVNRRDKLGEQLLRAGSVDAADLSAALAEQVADPSRRLGELLIRRGAVDPAALVRQARLQVEEAVLELFTWTQGTFSFEPEVRVDLPVTPLSIDPSALLLEGARRADERARIAHHVPGRDSVFAPAADAPRDAAGALDAERVVPLLVAREIELSPGELRVLPTIDGRRDVAQLADAAGVVEFDAMRALFALADAGLVVRVGATTPPDPRAGAKLDEHRNLGVAFYRASLFDEAVREFKRVLELSPTDGHARFHLGLVALRRGRWAEAAGSLGEAAALPGAPAVVFHALAVARRELGALGDAHEALDEAERRGLPVDARVQALRVSLHLRAGNADAADVLMRAGVGADAESRARPAAWYHYAALSAARAGDAARAGELLEAGHAAHPRAAALLANLAALRLHEGRAEDALRHAEAALAEDATLAPAHKTAGDAHYRAGRFADAAACYERAVAIAPAAGADAWLRLGNVRLRQGDRDAAAVAWRRALEVDPQHAIARGNLAALGREVPA</sequence>
<accession>W0RMC8</accession>
<dbReference type="Proteomes" id="UP000019151">
    <property type="component" value="Chromosome"/>
</dbReference>
<dbReference type="OrthoDB" id="148348at2"/>
<feature type="domain" description="PatA-like N-terminal" evidence="2">
    <location>
        <begin position="4"/>
        <end position="159"/>
    </location>
</feature>
<feature type="repeat" description="TPR" evidence="1">
    <location>
        <begin position="264"/>
        <end position="297"/>
    </location>
</feature>
<dbReference type="Pfam" id="PF14332">
    <property type="entry name" value="DUF4388"/>
    <property type="match status" value="1"/>
</dbReference>
<dbReference type="InterPro" id="IPR037257">
    <property type="entry name" value="T2SS_E_N_sf"/>
</dbReference>
<evidence type="ECO:0000256" key="1">
    <source>
        <dbReference type="PROSITE-ProRule" id="PRU00339"/>
    </source>
</evidence>
<dbReference type="InterPro" id="IPR019734">
    <property type="entry name" value="TPR_rpt"/>
</dbReference>
<dbReference type="PANTHER" id="PTHR36304:SF4">
    <property type="entry name" value="DUF4388 DOMAIN-CONTAINING PROTEIN"/>
    <property type="match status" value="1"/>
</dbReference>
<dbReference type="HOGENOM" id="CLU_485521_0_0_0"/>
<keyword evidence="4" id="KW-1185">Reference proteome</keyword>
<dbReference type="STRING" id="861299.J421_3061"/>
<dbReference type="SUPFAM" id="SSF160246">
    <property type="entry name" value="EspE N-terminal domain-like"/>
    <property type="match status" value="1"/>
</dbReference>
<dbReference type="AlphaFoldDB" id="W0RMC8"/>
<evidence type="ECO:0000313" key="4">
    <source>
        <dbReference type="Proteomes" id="UP000019151"/>
    </source>
</evidence>
<gene>
    <name evidence="3" type="ORF">J421_3061</name>
</gene>
<dbReference type="Pfam" id="PF13432">
    <property type="entry name" value="TPR_16"/>
    <property type="match status" value="2"/>
</dbReference>
<dbReference type="PROSITE" id="PS50005">
    <property type="entry name" value="TPR"/>
    <property type="match status" value="3"/>
</dbReference>
<dbReference type="Gene3D" id="1.25.40.10">
    <property type="entry name" value="Tetratricopeptide repeat domain"/>
    <property type="match status" value="2"/>
</dbReference>
<dbReference type="InterPro" id="IPR011990">
    <property type="entry name" value="TPR-like_helical_dom_sf"/>
</dbReference>
<dbReference type="EMBL" id="CP007128">
    <property type="protein sequence ID" value="AHG90598.1"/>
    <property type="molecule type" value="Genomic_DNA"/>
</dbReference>
<name>W0RMC8_9BACT</name>
<organism evidence="3 4">
    <name type="scientific">Gemmatirosa kalamazoonensis</name>
    <dbReference type="NCBI Taxonomy" id="861299"/>
    <lineage>
        <taxon>Bacteria</taxon>
        <taxon>Pseudomonadati</taxon>
        <taxon>Gemmatimonadota</taxon>
        <taxon>Gemmatimonadia</taxon>
        <taxon>Gemmatimonadales</taxon>
        <taxon>Gemmatimonadaceae</taxon>
        <taxon>Gemmatirosa</taxon>
    </lineage>
</organism>
<dbReference type="PANTHER" id="PTHR36304">
    <property type="entry name" value="DOMAIN GTPASE-ACTIVATING PROTEIN, PUTATIVE-RELATED-RELATED"/>
    <property type="match status" value="1"/>
</dbReference>
<feature type="repeat" description="TPR" evidence="1">
    <location>
        <begin position="473"/>
        <end position="506"/>
    </location>
</feature>
<dbReference type="SMART" id="SM00028">
    <property type="entry name" value="TPR"/>
    <property type="match status" value="5"/>
</dbReference>
<protein>
    <recommendedName>
        <fullName evidence="2">PatA-like N-terminal domain-containing protein</fullName>
    </recommendedName>
</protein>
<proteinExistence type="predicted"/>
<dbReference type="eggNOG" id="COG0457">
    <property type="taxonomic scope" value="Bacteria"/>
</dbReference>
<dbReference type="RefSeq" id="WP_025412066.1">
    <property type="nucleotide sequence ID" value="NZ_CP007128.1"/>
</dbReference>
<feature type="repeat" description="TPR" evidence="1">
    <location>
        <begin position="508"/>
        <end position="541"/>
    </location>
</feature>
<dbReference type="SUPFAM" id="SSF48452">
    <property type="entry name" value="TPR-like"/>
    <property type="match status" value="1"/>
</dbReference>
<dbReference type="PROSITE" id="PS50293">
    <property type="entry name" value="TPR_REGION"/>
    <property type="match status" value="1"/>
</dbReference>